<keyword evidence="3" id="KW-0832">Ubl conjugation</keyword>
<proteinExistence type="predicted"/>
<evidence type="ECO:0000259" key="10">
    <source>
        <dbReference type="PROSITE" id="PS50071"/>
    </source>
</evidence>
<dbReference type="PROSITE" id="PS50071">
    <property type="entry name" value="HOMEOBOX_2"/>
    <property type="match status" value="2"/>
</dbReference>
<evidence type="ECO:0000256" key="3">
    <source>
        <dbReference type="ARBA" id="ARBA00022843"/>
    </source>
</evidence>
<keyword evidence="6 7" id="KW-0539">Nucleus</keyword>
<dbReference type="WBParaSite" id="jg20550">
    <property type="protein sequence ID" value="jg20550"/>
    <property type="gene ID" value="jg20550"/>
</dbReference>
<accession>A0A915DL93</accession>
<feature type="compositionally biased region" description="Polar residues" evidence="9">
    <location>
        <begin position="569"/>
        <end position="580"/>
    </location>
</feature>
<dbReference type="InterPro" id="IPR001356">
    <property type="entry name" value="HD"/>
</dbReference>
<feature type="domain" description="Homeobox" evidence="10">
    <location>
        <begin position="200"/>
        <end position="257"/>
    </location>
</feature>
<feature type="compositionally biased region" description="Basic and acidic residues" evidence="9">
    <location>
        <begin position="406"/>
        <end position="418"/>
    </location>
</feature>
<feature type="compositionally biased region" description="Polar residues" evidence="9">
    <location>
        <begin position="421"/>
        <end position="436"/>
    </location>
</feature>
<feature type="compositionally biased region" description="Polar residues" evidence="9">
    <location>
        <begin position="350"/>
        <end position="367"/>
    </location>
</feature>
<feature type="region of interest" description="Disordered" evidence="9">
    <location>
        <begin position="350"/>
        <end position="371"/>
    </location>
</feature>
<dbReference type="PROSITE" id="PS51982">
    <property type="entry name" value="CMP"/>
    <property type="match status" value="1"/>
</dbReference>
<evidence type="ECO:0000256" key="4">
    <source>
        <dbReference type="ARBA" id="ARBA00023125"/>
    </source>
</evidence>
<dbReference type="Gene3D" id="3.10.20.710">
    <property type="entry name" value="SATB, ubiquitin-like oligomerisation domain"/>
    <property type="match status" value="1"/>
</dbReference>
<evidence type="ECO:0000313" key="12">
    <source>
        <dbReference type="Proteomes" id="UP000887574"/>
    </source>
</evidence>
<feature type="compositionally biased region" description="Low complexity" evidence="9">
    <location>
        <begin position="262"/>
        <end position="279"/>
    </location>
</feature>
<dbReference type="InterPro" id="IPR032392">
    <property type="entry name" value="ULD"/>
</dbReference>
<dbReference type="SUPFAM" id="SSF46689">
    <property type="entry name" value="Homeodomain-like"/>
    <property type="match status" value="2"/>
</dbReference>
<sequence length="672" mass="72831">MDMFPVRVLVETVRPQHCLSCSHDGQPLMDTYAIVSGQTMLSQLVTEVLSALGFPQLIQDSRGLIQINNWKPLAFESITDNQDELVANLFKEISNNISLKILTKHSSTDQHSTCITDLKQRLLKIAIEKQPSILTSVDNRDLKDVVQQIIAGGEDTLSSVLTAEHIAAVNEWLDQLSSTSSHENSRKSPISSTRFNQISEIPRLERWFRSDNNPSRPKLMGYMHILNGCAYRKANNKVTYQQICNWFSNQRASNRANTANGTSSRPNSSQSTSNKSSPTHLGHVIASRTNSNNTNLNAMSAIAAMGLTGLGCSTASNLQSTSEEDRNSFASLLNGMSMVAAAANAANASCSSGATDLSNTSDTTANGSIIPISNMPIDIRSKFNVSSNDYNPLQQQQQMEEEEEGMDRRGLDGERIDGGSESPNGNDDVSVHSASDNDVDVKESGTSSPDLLLDVNSSHRHLTLNGTISNRSDSTPAVAGGAANCPSPNSQVAQAMAAATFSSLMSPSAMFNQFNSALLASGGGSFNNAAAAAALAAACSSPVSSSNGSFGTNHMMLKTPSSSHRENGDNNVKMEQSTTPSSSHGQGNNNNNSNTARSRLMFDPLSELPILERWFEDNPHPGWLQIETYTETLNSYQYRQNYPPISTHNVKIWFKNRRAKCKRLNIGDNPTR</sequence>
<dbReference type="GO" id="GO:0000981">
    <property type="term" value="F:DNA-binding transcription factor activity, RNA polymerase II-specific"/>
    <property type="evidence" value="ECO:0007669"/>
    <property type="project" value="TreeGrafter"/>
</dbReference>
<dbReference type="PANTHER" id="PTHR15116:SF16">
    <property type="entry name" value="DEFECTIVE PROVENTRICULUS, ISOFORM A"/>
    <property type="match status" value="1"/>
</dbReference>
<feature type="domain" description="Homeobox" evidence="10">
    <location>
        <begin position="607"/>
        <end position="664"/>
    </location>
</feature>
<evidence type="ECO:0000256" key="1">
    <source>
        <dbReference type="ARBA" id="ARBA00004123"/>
    </source>
</evidence>
<evidence type="ECO:0000256" key="8">
    <source>
        <dbReference type="RuleBase" id="RU000682"/>
    </source>
</evidence>
<feature type="DNA-binding region" description="Homeobox" evidence="7">
    <location>
        <begin position="202"/>
        <end position="258"/>
    </location>
</feature>
<evidence type="ECO:0000256" key="7">
    <source>
        <dbReference type="PROSITE-ProRule" id="PRU00108"/>
    </source>
</evidence>
<feature type="compositionally biased region" description="Low complexity" evidence="9">
    <location>
        <begin position="581"/>
        <end position="594"/>
    </location>
</feature>
<evidence type="ECO:0000256" key="6">
    <source>
        <dbReference type="ARBA" id="ARBA00023242"/>
    </source>
</evidence>
<evidence type="ECO:0000259" key="11">
    <source>
        <dbReference type="PROSITE" id="PS51982"/>
    </source>
</evidence>
<evidence type="ECO:0000313" key="13">
    <source>
        <dbReference type="WBParaSite" id="jg20550"/>
    </source>
</evidence>
<feature type="region of interest" description="Disordered" evidence="9">
    <location>
        <begin position="254"/>
        <end position="281"/>
    </location>
</feature>
<name>A0A915DL93_9BILA</name>
<dbReference type="GO" id="GO:0005634">
    <property type="term" value="C:nucleus"/>
    <property type="evidence" value="ECO:0007669"/>
    <property type="project" value="UniProtKB-SubCell"/>
</dbReference>
<feature type="domain" description="CMP" evidence="11">
    <location>
        <begin position="1"/>
        <end position="105"/>
    </location>
</feature>
<dbReference type="SMART" id="SM00389">
    <property type="entry name" value="HOX"/>
    <property type="match status" value="2"/>
</dbReference>
<protein>
    <submittedName>
        <fullName evidence="13">Homeobox domain-containing protein</fullName>
    </submittedName>
</protein>
<keyword evidence="12" id="KW-1185">Reference proteome</keyword>
<keyword evidence="5 7" id="KW-0371">Homeobox</keyword>
<keyword evidence="4 7" id="KW-0238">DNA-binding</keyword>
<evidence type="ECO:0000256" key="9">
    <source>
        <dbReference type="SAM" id="MobiDB-lite"/>
    </source>
</evidence>
<dbReference type="InterPro" id="IPR039673">
    <property type="entry name" value="SATB1/SATB2"/>
</dbReference>
<dbReference type="GO" id="GO:0006338">
    <property type="term" value="P:chromatin remodeling"/>
    <property type="evidence" value="ECO:0007669"/>
    <property type="project" value="InterPro"/>
</dbReference>
<dbReference type="GO" id="GO:0000978">
    <property type="term" value="F:RNA polymerase II cis-regulatory region sequence-specific DNA binding"/>
    <property type="evidence" value="ECO:0007669"/>
    <property type="project" value="TreeGrafter"/>
</dbReference>
<dbReference type="FunFam" id="1.10.10.60:FF:000169">
    <property type="entry name" value="DNA-binding protein SATB1"/>
    <property type="match status" value="1"/>
</dbReference>
<feature type="region of interest" description="Disordered" evidence="9">
    <location>
        <begin position="544"/>
        <end position="597"/>
    </location>
</feature>
<dbReference type="CDD" id="cd00086">
    <property type="entry name" value="homeodomain"/>
    <property type="match status" value="2"/>
</dbReference>
<dbReference type="Pfam" id="PF00046">
    <property type="entry name" value="Homeodomain"/>
    <property type="match status" value="1"/>
</dbReference>
<evidence type="ECO:0000256" key="2">
    <source>
        <dbReference type="ARBA" id="ARBA00022737"/>
    </source>
</evidence>
<dbReference type="InterPro" id="IPR038224">
    <property type="entry name" value="SATB_ULD_sf"/>
</dbReference>
<dbReference type="Gene3D" id="1.10.10.60">
    <property type="entry name" value="Homeodomain-like"/>
    <property type="match status" value="2"/>
</dbReference>
<dbReference type="InterPro" id="IPR009057">
    <property type="entry name" value="Homeodomain-like_sf"/>
</dbReference>
<comment type="subcellular location">
    <subcellularLocation>
        <location evidence="1 7 8">Nucleus</location>
    </subcellularLocation>
</comment>
<evidence type="ECO:0000256" key="5">
    <source>
        <dbReference type="ARBA" id="ARBA00023155"/>
    </source>
</evidence>
<dbReference type="AlphaFoldDB" id="A0A915DL93"/>
<dbReference type="PANTHER" id="PTHR15116">
    <property type="entry name" value="DNA-BINDING PROTEIN SATB FAMILY MEMBER"/>
    <property type="match status" value="1"/>
</dbReference>
<organism evidence="12 13">
    <name type="scientific">Ditylenchus dipsaci</name>
    <dbReference type="NCBI Taxonomy" id="166011"/>
    <lineage>
        <taxon>Eukaryota</taxon>
        <taxon>Metazoa</taxon>
        <taxon>Ecdysozoa</taxon>
        <taxon>Nematoda</taxon>
        <taxon>Chromadorea</taxon>
        <taxon>Rhabditida</taxon>
        <taxon>Tylenchina</taxon>
        <taxon>Tylenchomorpha</taxon>
        <taxon>Sphaerularioidea</taxon>
        <taxon>Anguinidae</taxon>
        <taxon>Anguininae</taxon>
        <taxon>Ditylenchus</taxon>
    </lineage>
</organism>
<feature type="region of interest" description="Disordered" evidence="9">
    <location>
        <begin position="386"/>
        <end position="453"/>
    </location>
</feature>
<reference evidence="13" key="1">
    <citation type="submission" date="2022-11" db="UniProtKB">
        <authorList>
            <consortium name="WormBaseParasite"/>
        </authorList>
    </citation>
    <scope>IDENTIFICATION</scope>
</reference>
<dbReference type="Pfam" id="PF16534">
    <property type="entry name" value="ULD"/>
    <property type="match status" value="1"/>
</dbReference>
<dbReference type="Proteomes" id="UP000887574">
    <property type="component" value="Unplaced"/>
</dbReference>
<keyword evidence="2" id="KW-0677">Repeat</keyword>
<feature type="DNA-binding region" description="Homeobox" evidence="7">
    <location>
        <begin position="609"/>
        <end position="665"/>
    </location>
</feature>